<sequence>MATLLKLGSKGKAVEEVQTLLNKTPAKPKLTVDGDFGGKTDKAVRHFQEKSGLVVDGKVGPQTLAALKQTVAPLKPGRPEPAKGAIVSPVPETGPTSVSPAPPPNAKSVRILDTSRVIEEVIVHCTATPEGKDFTVDDVRAWHKQRGWSDIGYHFLVYRDGRVIAGRPIGQVGAHVSGRNTGTVGIAYIGGLAADGQKAKDTRTDAQRSSLLWLTMQLAAKFPVRKVSGHNEYASKACPSFDVRKDQLSTLAR</sequence>
<dbReference type="CDD" id="cd06583">
    <property type="entry name" value="PGRP"/>
    <property type="match status" value="1"/>
</dbReference>
<dbReference type="SMART" id="SM00701">
    <property type="entry name" value="PGRP"/>
    <property type="match status" value="1"/>
</dbReference>
<dbReference type="AlphaFoldDB" id="L0NEG3"/>
<dbReference type="EC" id="3.5.1.28" evidence="5"/>
<dbReference type="SUPFAM" id="SSF47090">
    <property type="entry name" value="PGBD-like"/>
    <property type="match status" value="1"/>
</dbReference>
<dbReference type="InterPro" id="IPR002477">
    <property type="entry name" value="Peptidoglycan-bd-like"/>
</dbReference>
<dbReference type="InterPro" id="IPR015510">
    <property type="entry name" value="PGRP"/>
</dbReference>
<dbReference type="EMBL" id="FO082820">
    <property type="protein sequence ID" value="CCF19181.1"/>
    <property type="molecule type" value="Genomic_DNA"/>
</dbReference>
<dbReference type="Pfam" id="PF01510">
    <property type="entry name" value="Amidase_2"/>
    <property type="match status" value="1"/>
</dbReference>
<dbReference type="SMART" id="SM00644">
    <property type="entry name" value="Ami_2"/>
    <property type="match status" value="1"/>
</dbReference>
<dbReference type="PANTHER" id="PTHR11022:SF41">
    <property type="entry name" value="PEPTIDOGLYCAN-RECOGNITION PROTEIN LC-RELATED"/>
    <property type="match status" value="1"/>
</dbReference>
<dbReference type="InterPro" id="IPR006619">
    <property type="entry name" value="PGRP_domain_met/bac"/>
</dbReference>
<dbReference type="STRING" id="1125847.NT26_1457"/>
<evidence type="ECO:0000259" key="3">
    <source>
        <dbReference type="SMART" id="SM00644"/>
    </source>
</evidence>
<dbReference type="InterPro" id="IPR036365">
    <property type="entry name" value="PGBD-like_sf"/>
</dbReference>
<proteinExistence type="inferred from homology"/>
<feature type="region of interest" description="Disordered" evidence="2">
    <location>
        <begin position="74"/>
        <end position="107"/>
    </location>
</feature>
<evidence type="ECO:0000256" key="2">
    <source>
        <dbReference type="SAM" id="MobiDB-lite"/>
    </source>
</evidence>
<dbReference type="KEGG" id="rht:NT26_1457"/>
<evidence type="ECO:0000256" key="1">
    <source>
        <dbReference type="ARBA" id="ARBA00007553"/>
    </source>
</evidence>
<dbReference type="RefSeq" id="WP_082077650.1">
    <property type="nucleotide sequence ID" value="NZ_FO082820.1"/>
</dbReference>
<dbReference type="PANTHER" id="PTHR11022">
    <property type="entry name" value="PEPTIDOGLYCAN RECOGNITION PROTEIN"/>
    <property type="match status" value="1"/>
</dbReference>
<feature type="domain" description="Peptidoglycan recognition protein family" evidence="4">
    <location>
        <begin position="104"/>
        <end position="234"/>
    </location>
</feature>
<evidence type="ECO:0000259" key="4">
    <source>
        <dbReference type="SMART" id="SM00701"/>
    </source>
</evidence>
<dbReference type="Pfam" id="PF01471">
    <property type="entry name" value="PG_binding_1"/>
    <property type="match status" value="1"/>
</dbReference>
<dbReference type="InterPro" id="IPR036505">
    <property type="entry name" value="Amidase/PGRP_sf"/>
</dbReference>
<gene>
    <name evidence="5" type="ORF">NT26_1457</name>
</gene>
<dbReference type="OrthoDB" id="8754850at2"/>
<protein>
    <submittedName>
        <fullName evidence="5">N-acetylmuramoyl-L-alanine amidase (Modular protein)</fullName>
        <ecNumber evidence="5">3.5.1.28</ecNumber>
    </submittedName>
</protein>
<organism evidence="5 6">
    <name type="scientific">Pseudorhizobium banfieldiae</name>
    <dbReference type="NCBI Taxonomy" id="1125847"/>
    <lineage>
        <taxon>Bacteria</taxon>
        <taxon>Pseudomonadati</taxon>
        <taxon>Pseudomonadota</taxon>
        <taxon>Alphaproteobacteria</taxon>
        <taxon>Hyphomicrobiales</taxon>
        <taxon>Rhizobiaceae</taxon>
        <taxon>Rhizobium/Agrobacterium group</taxon>
        <taxon>Pseudorhizobium</taxon>
    </lineage>
</organism>
<dbReference type="Gene3D" id="1.10.101.10">
    <property type="entry name" value="PGBD-like superfamily/PGBD"/>
    <property type="match status" value="1"/>
</dbReference>
<accession>L0NEG3</accession>
<dbReference type="InterPro" id="IPR002502">
    <property type="entry name" value="Amidase_domain"/>
</dbReference>
<dbReference type="InterPro" id="IPR036366">
    <property type="entry name" value="PGBDSf"/>
</dbReference>
<dbReference type="GO" id="GO:0008745">
    <property type="term" value="F:N-acetylmuramoyl-L-alanine amidase activity"/>
    <property type="evidence" value="ECO:0007669"/>
    <property type="project" value="UniProtKB-EC"/>
</dbReference>
<reference evidence="5 6" key="1">
    <citation type="journal article" date="2013" name="Genome Biol. Evol.">
        <title>Life in an arsenic-containing gold mine: genome and physiology of the autotrophic arsenite-oxidizing bacterium rhizobium sp. NT-26.</title>
        <authorList>
            <person name="Andres J."/>
            <person name="Arsene-Ploetze F."/>
            <person name="Barbe V."/>
            <person name="Brochier-Armanet C."/>
            <person name="Cleiss-Arnold J."/>
            <person name="Coppee J.Y."/>
            <person name="Dillies M.A."/>
            <person name="Geist"/>
            <person name="L"/>
            <person name="Joublin A."/>
            <person name="Koechler S."/>
            <person name="Lassalle F."/>
            <person name="Marchal M."/>
            <person name="Medigue C."/>
            <person name="Muller D."/>
            <person name="Nesme X."/>
            <person name="Plewniak F."/>
            <person name="Proux C."/>
            <person name="Ramirez-Bahena M.H."/>
            <person name="Schenowitz C."/>
            <person name="Sismeiro O."/>
            <person name="Vallenet D."/>
            <person name="Santini J.M."/>
            <person name="Bertin P.N."/>
        </authorList>
    </citation>
    <scope>NUCLEOTIDE SEQUENCE [LARGE SCALE GENOMIC DNA]</scope>
    <source>
        <strain evidence="5 6">NT-26</strain>
    </source>
</reference>
<evidence type="ECO:0000313" key="5">
    <source>
        <dbReference type="EMBL" id="CCF19181.1"/>
    </source>
</evidence>
<dbReference type="SUPFAM" id="SSF55846">
    <property type="entry name" value="N-acetylmuramoyl-L-alanine amidase-like"/>
    <property type="match status" value="1"/>
</dbReference>
<comment type="similarity">
    <text evidence="1">Belongs to the N-acetylmuramoyl-L-alanine amidase 2 family.</text>
</comment>
<keyword evidence="5" id="KW-0378">Hydrolase</keyword>
<feature type="domain" description="N-acetylmuramoyl-L-alanine amidase" evidence="3">
    <location>
        <begin position="109"/>
        <end position="240"/>
    </location>
</feature>
<dbReference type="GO" id="GO:0009253">
    <property type="term" value="P:peptidoglycan catabolic process"/>
    <property type="evidence" value="ECO:0007669"/>
    <property type="project" value="InterPro"/>
</dbReference>
<keyword evidence="6" id="KW-1185">Reference proteome</keyword>
<dbReference type="Proteomes" id="UP000010792">
    <property type="component" value="Chromosome"/>
</dbReference>
<dbReference type="GO" id="GO:0008270">
    <property type="term" value="F:zinc ion binding"/>
    <property type="evidence" value="ECO:0007669"/>
    <property type="project" value="InterPro"/>
</dbReference>
<name>L0NEG3_9HYPH</name>
<evidence type="ECO:0000313" key="6">
    <source>
        <dbReference type="Proteomes" id="UP000010792"/>
    </source>
</evidence>
<dbReference type="Gene3D" id="3.40.80.10">
    <property type="entry name" value="Peptidoglycan recognition protein-like"/>
    <property type="match status" value="1"/>
</dbReference>